<dbReference type="Pfam" id="PF05035">
    <property type="entry name" value="DGOK"/>
    <property type="match status" value="1"/>
</dbReference>
<name>A0A1G7QCK0_9SPHN</name>
<accession>A0A1G7QCK0</accession>
<keyword evidence="2" id="KW-0808">Transferase</keyword>
<proteinExistence type="predicted"/>
<dbReference type="Gene3D" id="3.30.420.310">
    <property type="entry name" value="2-keto-3-deoxy-galactonokinase, C-terminal domain"/>
    <property type="match status" value="1"/>
</dbReference>
<reference evidence="1 4" key="2">
    <citation type="submission" date="2019-12" db="EMBL/GenBank/DDBJ databases">
        <authorList>
            <person name="Zheng J."/>
        </authorList>
    </citation>
    <scope>NUCLEOTIDE SEQUENCE [LARGE SCALE GENOMIC DNA]</scope>
    <source>
        <strain evidence="1 4">DSM 27347</strain>
    </source>
</reference>
<dbReference type="GO" id="GO:0008671">
    <property type="term" value="F:2-dehydro-3-deoxygalactonokinase activity"/>
    <property type="evidence" value="ECO:0007669"/>
    <property type="project" value="InterPro"/>
</dbReference>
<evidence type="ECO:0000313" key="2">
    <source>
        <dbReference type="EMBL" id="SDF96175.1"/>
    </source>
</evidence>
<dbReference type="AlphaFoldDB" id="A0A1G7QCK0"/>
<dbReference type="InterPro" id="IPR007729">
    <property type="entry name" value="DGOK"/>
</dbReference>
<dbReference type="Proteomes" id="UP000436801">
    <property type="component" value="Unassembled WGS sequence"/>
</dbReference>
<dbReference type="GO" id="GO:0034194">
    <property type="term" value="P:D-galactonate catabolic process"/>
    <property type="evidence" value="ECO:0007669"/>
    <property type="project" value="InterPro"/>
</dbReference>
<gene>
    <name evidence="1" type="ORF">GQR91_14780</name>
    <name evidence="2" type="ORF">SAMN05216557_10850</name>
</gene>
<dbReference type="OrthoDB" id="256574at2"/>
<dbReference type="InterPro" id="IPR042258">
    <property type="entry name" value="DGOK_N"/>
</dbReference>
<protein>
    <submittedName>
        <fullName evidence="2">2-dehydro-3-deoxygalactonokinase</fullName>
    </submittedName>
    <submittedName>
        <fullName evidence="1">2-oxo-3-deoxygalactonate kinase</fullName>
    </submittedName>
</protein>
<sequence length="302" mass="30639">MSPAPPHVVPADGAYIAIDWGTTNRRAYLIAADGCMLATERDDRGVLAMGAGDYPAAIAAIRTRFGTLPVIAAGMVGSTRGWREAPYVPAPADLPTLATQATRIAEEDVAIVPGVSLATGPRADVMRGEEVQVLGAIAAGLAPADALFCQPGTHNKWVFTKGARITDFATAMTGELFALLRGHGILAGMLDGPVEDGPAFREGLARGSGACDLPAALFEIRAGVLLGRRAPEDAAAFASGLLIGADVGAVAGIPGGTVHLLAGGALGDLYAIAIAQRGGTAVAVDSHAAFLAGIHQIQEHLA</sequence>
<dbReference type="Proteomes" id="UP000323502">
    <property type="component" value="Unassembled WGS sequence"/>
</dbReference>
<evidence type="ECO:0000313" key="3">
    <source>
        <dbReference type="Proteomes" id="UP000323502"/>
    </source>
</evidence>
<keyword evidence="3" id="KW-1185">Reference proteome</keyword>
<evidence type="ECO:0000313" key="4">
    <source>
        <dbReference type="Proteomes" id="UP000436801"/>
    </source>
</evidence>
<dbReference type="CDD" id="cd24012">
    <property type="entry name" value="ASKHA_NBD_KDGal-kinase"/>
    <property type="match status" value="1"/>
</dbReference>
<keyword evidence="2" id="KW-0418">Kinase</keyword>
<dbReference type="RefSeq" id="WP_149683228.1">
    <property type="nucleotide sequence ID" value="NZ_FNBI01000008.1"/>
</dbReference>
<dbReference type="InterPro" id="IPR042257">
    <property type="entry name" value="DGOK_C"/>
</dbReference>
<dbReference type="EMBL" id="FNBI01000008">
    <property type="protein sequence ID" value="SDF96175.1"/>
    <property type="molecule type" value="Genomic_DNA"/>
</dbReference>
<dbReference type="Gene3D" id="3.30.420.300">
    <property type="entry name" value="2-keto-3-deoxy-galactonokinase, substrate binding domain"/>
    <property type="match status" value="1"/>
</dbReference>
<organism evidence="2 3">
    <name type="scientific">Sphingomonas carotinifaciens</name>
    <dbReference type="NCBI Taxonomy" id="1166323"/>
    <lineage>
        <taxon>Bacteria</taxon>
        <taxon>Pseudomonadati</taxon>
        <taxon>Pseudomonadota</taxon>
        <taxon>Alphaproteobacteria</taxon>
        <taxon>Sphingomonadales</taxon>
        <taxon>Sphingomonadaceae</taxon>
        <taxon>Sphingomonas</taxon>
    </lineage>
</organism>
<dbReference type="EMBL" id="WSUT01000005">
    <property type="protein sequence ID" value="MWC44886.1"/>
    <property type="molecule type" value="Genomic_DNA"/>
</dbReference>
<evidence type="ECO:0000313" key="1">
    <source>
        <dbReference type="EMBL" id="MWC44886.1"/>
    </source>
</evidence>
<reference evidence="2 3" key="1">
    <citation type="submission" date="2016-10" db="EMBL/GenBank/DDBJ databases">
        <authorList>
            <person name="Varghese N."/>
            <person name="Submissions S."/>
        </authorList>
    </citation>
    <scope>NUCLEOTIDE SEQUENCE [LARGE SCALE GENOMIC DNA]</scope>
    <source>
        <strain evidence="2 3">S7-754</strain>
    </source>
</reference>